<comment type="caution">
    <text evidence="1">The sequence shown here is derived from an EMBL/GenBank/DDBJ whole genome shotgun (WGS) entry which is preliminary data.</text>
</comment>
<name>A0A1J5R6N7_9ZZZZ</name>
<proteinExistence type="predicted"/>
<reference evidence="1" key="1">
    <citation type="submission" date="2016-10" db="EMBL/GenBank/DDBJ databases">
        <title>Sequence of Gallionella enrichment culture.</title>
        <authorList>
            <person name="Poehlein A."/>
            <person name="Muehling M."/>
            <person name="Daniel R."/>
        </authorList>
    </citation>
    <scope>NUCLEOTIDE SEQUENCE</scope>
</reference>
<evidence type="ECO:0000313" key="1">
    <source>
        <dbReference type="EMBL" id="OIQ85379.1"/>
    </source>
</evidence>
<dbReference type="EMBL" id="MLJW01000548">
    <property type="protein sequence ID" value="OIQ85379.1"/>
    <property type="molecule type" value="Genomic_DNA"/>
</dbReference>
<gene>
    <name evidence="1" type="ORF">GALL_327730</name>
</gene>
<accession>A0A1J5R6N7</accession>
<organism evidence="1">
    <name type="scientific">mine drainage metagenome</name>
    <dbReference type="NCBI Taxonomy" id="410659"/>
    <lineage>
        <taxon>unclassified sequences</taxon>
        <taxon>metagenomes</taxon>
        <taxon>ecological metagenomes</taxon>
    </lineage>
</organism>
<sequence>MLIRSIVNMQEIIQWKFLPNLTFERECLKAAGCQRRQWPKISQVANSALNNGLLKAEHWTVVIRLSLYYYSYDNFNWTFDFLPGAARGTNPEIRQRIPSIFFPFSNLVDW</sequence>
<protein>
    <submittedName>
        <fullName evidence="1">Uncharacterized protein</fullName>
    </submittedName>
</protein>
<dbReference type="AlphaFoldDB" id="A0A1J5R6N7"/>